<dbReference type="SUPFAM" id="SSF55961">
    <property type="entry name" value="Bet v1-like"/>
    <property type="match status" value="1"/>
</dbReference>
<dbReference type="Gene3D" id="2.102.10.10">
    <property type="entry name" value="Rieske [2Fe-2S] iron-sulphur domain"/>
    <property type="match status" value="1"/>
</dbReference>
<dbReference type="EMBL" id="SGXC01000001">
    <property type="protein sequence ID" value="RZS86605.1"/>
    <property type="molecule type" value="Genomic_DNA"/>
</dbReference>
<evidence type="ECO:0000313" key="8">
    <source>
        <dbReference type="Proteomes" id="UP000292445"/>
    </source>
</evidence>
<evidence type="ECO:0000256" key="5">
    <source>
        <dbReference type="ARBA" id="ARBA00023014"/>
    </source>
</evidence>
<dbReference type="InterPro" id="IPR017941">
    <property type="entry name" value="Rieske_2Fe-2S"/>
</dbReference>
<dbReference type="InterPro" id="IPR050584">
    <property type="entry name" value="Cholesterol_7-desaturase"/>
</dbReference>
<dbReference type="Proteomes" id="UP000292445">
    <property type="component" value="Unassembled WGS sequence"/>
</dbReference>
<reference evidence="7 8" key="1">
    <citation type="submission" date="2019-02" db="EMBL/GenBank/DDBJ databases">
        <title>Genomic Encyclopedia of Type Strains, Phase IV (KMG-IV): sequencing the most valuable type-strain genomes for metagenomic binning, comparative biology and taxonomic classification.</title>
        <authorList>
            <person name="Goeker M."/>
        </authorList>
    </citation>
    <scope>NUCLEOTIDE SEQUENCE [LARGE SCALE GENOMIC DNA]</scope>
    <source>
        <strain evidence="7 8">K24</strain>
    </source>
</reference>
<dbReference type="GO" id="GO:0005506">
    <property type="term" value="F:iron ion binding"/>
    <property type="evidence" value="ECO:0007669"/>
    <property type="project" value="InterPro"/>
</dbReference>
<evidence type="ECO:0000256" key="4">
    <source>
        <dbReference type="ARBA" id="ARBA00023004"/>
    </source>
</evidence>
<dbReference type="AlphaFoldDB" id="A0A4Q7NN14"/>
<dbReference type="InterPro" id="IPR036922">
    <property type="entry name" value="Rieske_2Fe-2S_sf"/>
</dbReference>
<dbReference type="GO" id="GO:0051537">
    <property type="term" value="F:2 iron, 2 sulfur cluster binding"/>
    <property type="evidence" value="ECO:0007669"/>
    <property type="project" value="UniProtKB-KW"/>
</dbReference>
<comment type="caution">
    <text evidence="7">The sequence shown here is derived from an EMBL/GenBank/DDBJ whole genome shotgun (WGS) entry which is preliminary data.</text>
</comment>
<feature type="domain" description="Rieske" evidence="6">
    <location>
        <begin position="27"/>
        <end position="136"/>
    </location>
</feature>
<dbReference type="SUPFAM" id="SSF50022">
    <property type="entry name" value="ISP domain"/>
    <property type="match status" value="1"/>
</dbReference>
<evidence type="ECO:0000259" key="6">
    <source>
        <dbReference type="PROSITE" id="PS51296"/>
    </source>
</evidence>
<evidence type="ECO:0000256" key="3">
    <source>
        <dbReference type="ARBA" id="ARBA00023002"/>
    </source>
</evidence>
<protein>
    <submittedName>
        <fullName evidence="7">Phenylpropionate dioxygenase-like ring-hydroxylating dioxygenase large terminal subunit</fullName>
    </submittedName>
</protein>
<keyword evidence="4" id="KW-0408">Iron</keyword>
<dbReference type="PROSITE" id="PS00570">
    <property type="entry name" value="RING_HYDROXYL_ALPHA"/>
    <property type="match status" value="1"/>
</dbReference>
<dbReference type="RefSeq" id="WP_130357682.1">
    <property type="nucleotide sequence ID" value="NZ_SGXC01000001.1"/>
</dbReference>
<evidence type="ECO:0000313" key="7">
    <source>
        <dbReference type="EMBL" id="RZS86605.1"/>
    </source>
</evidence>
<dbReference type="InterPro" id="IPR015881">
    <property type="entry name" value="ARHD_Rieske_2Fe_2S"/>
</dbReference>
<keyword evidence="8" id="KW-1185">Reference proteome</keyword>
<dbReference type="OrthoDB" id="9769355at2"/>
<evidence type="ECO:0000256" key="1">
    <source>
        <dbReference type="ARBA" id="ARBA00022714"/>
    </source>
</evidence>
<dbReference type="PANTHER" id="PTHR21266">
    <property type="entry name" value="IRON-SULFUR DOMAIN CONTAINING PROTEIN"/>
    <property type="match status" value="1"/>
</dbReference>
<evidence type="ECO:0000256" key="2">
    <source>
        <dbReference type="ARBA" id="ARBA00022723"/>
    </source>
</evidence>
<dbReference type="PANTHER" id="PTHR21266:SF59">
    <property type="entry name" value="BLR4922 PROTEIN"/>
    <property type="match status" value="1"/>
</dbReference>
<keyword evidence="3" id="KW-0560">Oxidoreductase</keyword>
<organism evidence="7 8">
    <name type="scientific">Pigmentiphaga kullae</name>
    <dbReference type="NCBI Taxonomy" id="151784"/>
    <lineage>
        <taxon>Bacteria</taxon>
        <taxon>Pseudomonadati</taxon>
        <taxon>Pseudomonadota</taxon>
        <taxon>Betaproteobacteria</taxon>
        <taxon>Burkholderiales</taxon>
        <taxon>Alcaligenaceae</taxon>
        <taxon>Pigmentiphaga</taxon>
    </lineage>
</organism>
<keyword evidence="7" id="KW-0223">Dioxygenase</keyword>
<dbReference type="PROSITE" id="PS51296">
    <property type="entry name" value="RIESKE"/>
    <property type="match status" value="1"/>
</dbReference>
<proteinExistence type="predicted"/>
<keyword evidence="5" id="KW-0411">Iron-sulfur</keyword>
<accession>A0A4Q7NN14</accession>
<gene>
    <name evidence="7" type="ORF">EV675_2652</name>
</gene>
<dbReference type="Gene3D" id="3.90.380.10">
    <property type="entry name" value="Naphthalene 1,2-dioxygenase Alpha Subunit, Chain A, domain 1"/>
    <property type="match status" value="1"/>
</dbReference>
<dbReference type="Pfam" id="PF19301">
    <property type="entry name" value="LigXa_C"/>
    <property type="match status" value="1"/>
</dbReference>
<dbReference type="GO" id="GO:0051213">
    <property type="term" value="F:dioxygenase activity"/>
    <property type="evidence" value="ECO:0007669"/>
    <property type="project" value="UniProtKB-KW"/>
</dbReference>
<dbReference type="InterPro" id="IPR045623">
    <property type="entry name" value="LigXa_C"/>
</dbReference>
<dbReference type="Pfam" id="PF00355">
    <property type="entry name" value="Rieske"/>
    <property type="match status" value="1"/>
</dbReference>
<name>A0A4Q7NN14_9BURK</name>
<keyword evidence="2" id="KW-0479">Metal-binding</keyword>
<dbReference type="CDD" id="cd03479">
    <property type="entry name" value="Rieske_RO_Alpha_PhDO_like"/>
    <property type="match status" value="1"/>
</dbReference>
<keyword evidence="1" id="KW-0001">2Fe-2S</keyword>
<sequence>MLSIKDNEELTRVGPGTLMGDLFRRFWLPALLSRELPESDGVPVRLRILGEDLIAFRNSSGSVGIIGAYCSHRRAPLFFGRNEEEGIRCPYHGWKFGVDGKCMEAPNAGERDGEGLRSRLSISGYPTREQGGLVWVYMGPPESTPDMPSFEWLGLPSEHVHVSRWLQRSNFMQGVEGEIDSSHISFLHKEYADVGNNKSVRIASADGAPHVAIKETPYGFMSGARRSLDNRHYWRVTHWLLPTYSAVPRSTGTNFTVGGGRIWVPVDDDNVTTFAVSYRVDASLSSRELGLIESGKGFPPRATRTTVTLAGGQRIDTFLPDANIDNDYLVDRNHQKFMNFTGIWGANEQDRSLQESMQRGALGQTVDRSIEHLVAADAAIVAARRRLLKVARDLRAESISPVPPGDTYAVRALSEFSEYDDFNSFVSQFGQVMRAPVHNGGNQ</sequence>